<dbReference type="Gene3D" id="3.80.10.10">
    <property type="entry name" value="Ribonuclease Inhibitor"/>
    <property type="match status" value="5"/>
</dbReference>
<feature type="compositionally biased region" description="Basic and acidic residues" evidence="4">
    <location>
        <begin position="604"/>
        <end position="620"/>
    </location>
</feature>
<keyword evidence="7" id="KW-1185">Reference proteome</keyword>
<dbReference type="InterPro" id="IPR003591">
    <property type="entry name" value="Leu-rich_rpt_typical-subtyp"/>
</dbReference>
<dbReference type="FunFam" id="3.80.10.10:FF:001164">
    <property type="entry name" value="GH01279p"/>
    <property type="match status" value="1"/>
</dbReference>
<sequence length="683" mass="76825">MNVKGHLSPFPQSVTSLSTQQADTRMAGLMPTLVVYLTTLAVLVPAQTTCPPRCRSCTNNEVKCNNRSLTAPPRSYPTGTTTINLADNHIRVLGARAFTRADTVEVLKLSGNKLAGLRNDAFSYFPNLMSLDLSDNRISGMHRKALRNMKQLRTLSISKNKLSTLDFLEETPNLFQLDLGYNKIRTIGENDLAALTRIHNLDLRGNTIVTIHARAFKSLRYLRSLSLNNNPMSTMPRLEFTTEFLQLVDLSSCNLSAVPGPFPASVSDLRLGQNAIQQVLHTDLLNITDLELLTLNDNQIRFFADGALSHLTMLTEVWLRSNNLVYIPRDLPNSLTKIHMDSNKIAEIESGIFSNQSRLVYLTVENNIITRIQPDTFKGLRFLDTLNFQGNNIHTLEAGTFSDLGSLSTIFLSNNLLRRIEIGAFHNLGNLSRLFLSYQPTEEFELMGSFLPEMLRLQELHMMGSHGLVDAFMAIINDPEIALVPMSSLTLLDVSYNNLQWITPRVRVIFPNLASFILNGNPLRCSRNLKWLRDWMVSSDVKFHDNEEVTCESPLRLRGRTVRSIQDAEWAEIGEVDIGESISAPQNDPSEAAPQVQPQPQRGTEGKKSKEEKVKKEKSERGKKKDKTNNKRNGKKEKPGKDGQSAEEQKKRKNKDNGEKEKERKNKKAKSGKKDSPKDKSIN</sequence>
<feature type="compositionally biased region" description="Basic and acidic residues" evidence="4">
    <location>
        <begin position="647"/>
        <end position="664"/>
    </location>
</feature>
<dbReference type="SUPFAM" id="SSF52058">
    <property type="entry name" value="L domain-like"/>
    <property type="match status" value="2"/>
</dbReference>
<evidence type="ECO:0000259" key="5">
    <source>
        <dbReference type="SMART" id="SM00082"/>
    </source>
</evidence>
<proteinExistence type="predicted"/>
<feature type="region of interest" description="Disordered" evidence="4">
    <location>
        <begin position="581"/>
        <end position="683"/>
    </location>
</feature>
<reference evidence="6 7" key="1">
    <citation type="submission" date="2024-04" db="EMBL/GenBank/DDBJ databases">
        <authorList>
            <consortium name="Genoscope - CEA"/>
            <person name="William W."/>
        </authorList>
    </citation>
    <scope>NUCLEOTIDE SEQUENCE [LARGE SCALE GENOMIC DNA]</scope>
</reference>
<keyword evidence="2" id="KW-0732">Signal</keyword>
<dbReference type="SMART" id="SM00369">
    <property type="entry name" value="LRR_TYP"/>
    <property type="match status" value="12"/>
</dbReference>
<feature type="compositionally biased region" description="Basic and acidic residues" evidence="4">
    <location>
        <begin position="672"/>
        <end position="683"/>
    </location>
</feature>
<dbReference type="InterPro" id="IPR000483">
    <property type="entry name" value="Cys-rich_flank_reg_C"/>
</dbReference>
<dbReference type="Proteomes" id="UP001497497">
    <property type="component" value="Unassembled WGS sequence"/>
</dbReference>
<protein>
    <recommendedName>
        <fullName evidence="5">LRRCT domain-containing protein</fullName>
    </recommendedName>
</protein>
<evidence type="ECO:0000256" key="1">
    <source>
        <dbReference type="ARBA" id="ARBA00022614"/>
    </source>
</evidence>
<keyword evidence="3" id="KW-0677">Repeat</keyword>
<evidence type="ECO:0000313" key="7">
    <source>
        <dbReference type="Proteomes" id="UP001497497"/>
    </source>
</evidence>
<dbReference type="InterPro" id="IPR050541">
    <property type="entry name" value="LRR_TM_domain-containing"/>
</dbReference>
<organism evidence="6 7">
    <name type="scientific">Lymnaea stagnalis</name>
    <name type="common">Great pond snail</name>
    <name type="synonym">Helix stagnalis</name>
    <dbReference type="NCBI Taxonomy" id="6523"/>
    <lineage>
        <taxon>Eukaryota</taxon>
        <taxon>Metazoa</taxon>
        <taxon>Spiralia</taxon>
        <taxon>Lophotrochozoa</taxon>
        <taxon>Mollusca</taxon>
        <taxon>Gastropoda</taxon>
        <taxon>Heterobranchia</taxon>
        <taxon>Euthyneura</taxon>
        <taxon>Panpulmonata</taxon>
        <taxon>Hygrophila</taxon>
        <taxon>Lymnaeoidea</taxon>
        <taxon>Lymnaeidae</taxon>
        <taxon>Lymnaea</taxon>
    </lineage>
</organism>
<dbReference type="InterPro" id="IPR001611">
    <property type="entry name" value="Leu-rich_rpt"/>
</dbReference>
<feature type="compositionally biased region" description="Basic residues" evidence="4">
    <location>
        <begin position="621"/>
        <end position="635"/>
    </location>
</feature>
<dbReference type="PANTHER" id="PTHR24369">
    <property type="entry name" value="ANTIGEN BSP, PUTATIVE-RELATED"/>
    <property type="match status" value="1"/>
</dbReference>
<gene>
    <name evidence="6" type="ORF">GSLYS_00004596001</name>
</gene>
<evidence type="ECO:0000256" key="4">
    <source>
        <dbReference type="SAM" id="MobiDB-lite"/>
    </source>
</evidence>
<dbReference type="AlphaFoldDB" id="A0AAV2HEB6"/>
<dbReference type="GO" id="GO:0005886">
    <property type="term" value="C:plasma membrane"/>
    <property type="evidence" value="ECO:0007669"/>
    <property type="project" value="TreeGrafter"/>
</dbReference>
<name>A0AAV2HEB6_LYMST</name>
<evidence type="ECO:0000256" key="2">
    <source>
        <dbReference type="ARBA" id="ARBA00022729"/>
    </source>
</evidence>
<keyword evidence="1" id="KW-0433">Leucine-rich repeat</keyword>
<dbReference type="PANTHER" id="PTHR24369:SF210">
    <property type="entry name" value="CHAOPTIN-RELATED"/>
    <property type="match status" value="1"/>
</dbReference>
<feature type="domain" description="LRRCT" evidence="5">
    <location>
        <begin position="521"/>
        <end position="569"/>
    </location>
</feature>
<comment type="caution">
    <text evidence="6">The sequence shown here is derived from an EMBL/GenBank/DDBJ whole genome shotgun (WGS) entry which is preliminary data.</text>
</comment>
<evidence type="ECO:0000313" key="6">
    <source>
        <dbReference type="EMBL" id="CAL1530471.1"/>
    </source>
</evidence>
<dbReference type="PROSITE" id="PS51450">
    <property type="entry name" value="LRR"/>
    <property type="match status" value="1"/>
</dbReference>
<dbReference type="PRINTS" id="PR00019">
    <property type="entry name" value="LEURICHRPT"/>
</dbReference>
<accession>A0AAV2HEB6</accession>
<dbReference type="SMART" id="SM00082">
    <property type="entry name" value="LRRCT"/>
    <property type="match status" value="1"/>
</dbReference>
<dbReference type="InterPro" id="IPR032675">
    <property type="entry name" value="LRR_dom_sf"/>
</dbReference>
<dbReference type="EMBL" id="CAXITT010000070">
    <property type="protein sequence ID" value="CAL1530471.1"/>
    <property type="molecule type" value="Genomic_DNA"/>
</dbReference>
<dbReference type="Pfam" id="PF13855">
    <property type="entry name" value="LRR_8"/>
    <property type="match status" value="3"/>
</dbReference>
<evidence type="ECO:0000256" key="3">
    <source>
        <dbReference type="ARBA" id="ARBA00022737"/>
    </source>
</evidence>